<dbReference type="Pfam" id="PF00589">
    <property type="entry name" value="Phage_integrase"/>
    <property type="match status" value="1"/>
</dbReference>
<evidence type="ECO:0000313" key="4">
    <source>
        <dbReference type="Proteomes" id="UP000190198"/>
    </source>
</evidence>
<reference evidence="3 4" key="1">
    <citation type="submission" date="2016-11" db="EMBL/GenBank/DDBJ databases">
        <title>Mixed transmission modes and dynamic genome evolution in an obligate animal-bacterial symbiosis.</title>
        <authorList>
            <person name="Russell S.L."/>
            <person name="Corbett-Detig R.B."/>
            <person name="Cavanaugh C.M."/>
        </authorList>
    </citation>
    <scope>NUCLEOTIDE SEQUENCE [LARGE SCALE GENOMIC DNA]</scope>
    <source>
        <strain evidence="3">Sp-SM6</strain>
    </source>
</reference>
<dbReference type="Gene3D" id="1.10.443.10">
    <property type="entry name" value="Intergrase catalytic core"/>
    <property type="match status" value="1"/>
</dbReference>
<dbReference type="SUPFAM" id="SSF56349">
    <property type="entry name" value="DNA breaking-rejoining enzymes"/>
    <property type="match status" value="1"/>
</dbReference>
<dbReference type="Proteomes" id="UP000190198">
    <property type="component" value="Unassembled WGS sequence"/>
</dbReference>
<dbReference type="GO" id="GO:0015074">
    <property type="term" value="P:DNA integration"/>
    <property type="evidence" value="ECO:0007669"/>
    <property type="project" value="InterPro"/>
</dbReference>
<gene>
    <name evidence="3" type="ORF">BOW52_10720</name>
</gene>
<evidence type="ECO:0000256" key="1">
    <source>
        <dbReference type="ARBA" id="ARBA00023172"/>
    </source>
</evidence>
<dbReference type="InterPro" id="IPR002104">
    <property type="entry name" value="Integrase_catalytic"/>
</dbReference>
<keyword evidence="1" id="KW-0233">DNA recombination</keyword>
<feature type="domain" description="Tyr recombinase" evidence="2">
    <location>
        <begin position="1"/>
        <end position="91"/>
    </location>
</feature>
<keyword evidence="4" id="KW-1185">Reference proteome</keyword>
<dbReference type="PROSITE" id="PS51898">
    <property type="entry name" value="TYR_RECOMBINASE"/>
    <property type="match status" value="1"/>
</dbReference>
<organism evidence="3 4">
    <name type="scientific">Solemya elarraichensis gill symbiont</name>
    <dbReference type="NCBI Taxonomy" id="1918949"/>
    <lineage>
        <taxon>Bacteria</taxon>
        <taxon>Pseudomonadati</taxon>
        <taxon>Pseudomonadota</taxon>
        <taxon>Gammaproteobacteria</taxon>
        <taxon>sulfur-oxidizing symbionts</taxon>
    </lineage>
</organism>
<evidence type="ECO:0000313" key="3">
    <source>
        <dbReference type="EMBL" id="OOZ36547.1"/>
    </source>
</evidence>
<dbReference type="GO" id="GO:0006310">
    <property type="term" value="P:DNA recombination"/>
    <property type="evidence" value="ECO:0007669"/>
    <property type="project" value="UniProtKB-KW"/>
</dbReference>
<accession>A0A1T2KUM0</accession>
<sequence length="98" mass="10979">MRFRENTGTLVFPSTVSKRTPFDIKKAWYKALEASDVGHCRFHDLRHSAASNLVRAGRTLFEVGTLLGHSSTTMTARYSHLAIHDTQNMVDSVMGALR</sequence>
<proteinExistence type="predicted"/>
<dbReference type="InterPro" id="IPR011010">
    <property type="entry name" value="DNA_brk_join_enz"/>
</dbReference>
<dbReference type="EMBL" id="MPRK01000322">
    <property type="protein sequence ID" value="OOZ36547.1"/>
    <property type="molecule type" value="Genomic_DNA"/>
</dbReference>
<comment type="caution">
    <text evidence="3">The sequence shown here is derived from an EMBL/GenBank/DDBJ whole genome shotgun (WGS) entry which is preliminary data.</text>
</comment>
<dbReference type="GO" id="GO:0003677">
    <property type="term" value="F:DNA binding"/>
    <property type="evidence" value="ECO:0007669"/>
    <property type="project" value="InterPro"/>
</dbReference>
<dbReference type="AlphaFoldDB" id="A0A1T2KUM0"/>
<name>A0A1T2KUM0_9GAMM</name>
<dbReference type="InterPro" id="IPR013762">
    <property type="entry name" value="Integrase-like_cat_sf"/>
</dbReference>
<protein>
    <recommendedName>
        <fullName evidence="2">Tyr recombinase domain-containing protein</fullName>
    </recommendedName>
</protein>
<evidence type="ECO:0000259" key="2">
    <source>
        <dbReference type="PROSITE" id="PS51898"/>
    </source>
</evidence>